<dbReference type="Pfam" id="PF00092">
    <property type="entry name" value="VWA"/>
    <property type="match status" value="1"/>
</dbReference>
<dbReference type="Gene3D" id="3.40.50.410">
    <property type="entry name" value="von Willebrand factor, type A domain"/>
    <property type="match status" value="1"/>
</dbReference>
<accession>A0A8J1TXB6</accession>
<dbReference type="EMBL" id="CAIIXF020000010">
    <property type="protein sequence ID" value="CAH1796791.1"/>
    <property type="molecule type" value="Genomic_DNA"/>
</dbReference>
<dbReference type="SMART" id="SM00327">
    <property type="entry name" value="VWA"/>
    <property type="match status" value="1"/>
</dbReference>
<protein>
    <submittedName>
        <fullName evidence="1">Uncharacterized protein</fullName>
    </submittedName>
</protein>
<dbReference type="SUPFAM" id="SSF53300">
    <property type="entry name" value="vWA-like"/>
    <property type="match status" value="1"/>
</dbReference>
<dbReference type="PANTHER" id="PTHR24020:SF20">
    <property type="entry name" value="PH DOMAIN-CONTAINING PROTEIN"/>
    <property type="match status" value="1"/>
</dbReference>
<proteinExistence type="predicted"/>
<dbReference type="Proteomes" id="UP000749559">
    <property type="component" value="Unassembled WGS sequence"/>
</dbReference>
<dbReference type="InterPro" id="IPR050525">
    <property type="entry name" value="ECM_Assembly_Org"/>
</dbReference>
<sequence length="357" mass="40853">GVSQNDVLDLDHKKTDIRKLRMIIVIFKILLLFGSTYAQVNEILREGCGYDILWVFDTSCSISEANKNIVKEFIKEVADNFKYGTDPDQTLMSVLTYDRGFEHQFFFKDALTDSKFKERAEEIDLQYVACKTHTWKALKQARRYFTPENGGRMRSTDVIILITDGVTLPRSKAKKTIREAKKLRQSGFEIFVFALPNQFGHSGLEELKLLASDSVEKRLFTPNSFAELPDFVKQLKRSICNVDVLEESSRVFQAGESVFTSLLCPNGFYNETNKESCQIPRSGCDVRNKRCCGCGLAFAQPDNGKTPMWPSTILRLNSPGKKCICESCLIGDCIPPNLRKMWTKERRRWMKSQKNKV</sequence>
<dbReference type="InterPro" id="IPR002035">
    <property type="entry name" value="VWF_A"/>
</dbReference>
<evidence type="ECO:0000313" key="1">
    <source>
        <dbReference type="EMBL" id="CAH1796791.1"/>
    </source>
</evidence>
<gene>
    <name evidence="1" type="ORF">OFUS_LOCUS21164</name>
</gene>
<keyword evidence="2" id="KW-1185">Reference proteome</keyword>
<dbReference type="InterPro" id="IPR036465">
    <property type="entry name" value="vWFA_dom_sf"/>
</dbReference>
<dbReference type="PROSITE" id="PS50234">
    <property type="entry name" value="VWFA"/>
    <property type="match status" value="1"/>
</dbReference>
<dbReference type="CDD" id="cd01450">
    <property type="entry name" value="vWFA_subfamily_ECM"/>
    <property type="match status" value="1"/>
</dbReference>
<evidence type="ECO:0000313" key="2">
    <source>
        <dbReference type="Proteomes" id="UP000749559"/>
    </source>
</evidence>
<dbReference type="PANTHER" id="PTHR24020">
    <property type="entry name" value="COLLAGEN ALPHA"/>
    <property type="match status" value="1"/>
</dbReference>
<reference evidence="1" key="1">
    <citation type="submission" date="2022-03" db="EMBL/GenBank/DDBJ databases">
        <authorList>
            <person name="Martin C."/>
        </authorList>
    </citation>
    <scope>NUCLEOTIDE SEQUENCE</scope>
</reference>
<comment type="caution">
    <text evidence="1">The sequence shown here is derived from an EMBL/GenBank/DDBJ whole genome shotgun (WGS) entry which is preliminary data.</text>
</comment>
<organism evidence="1 2">
    <name type="scientific">Owenia fusiformis</name>
    <name type="common">Polychaete worm</name>
    <dbReference type="NCBI Taxonomy" id="6347"/>
    <lineage>
        <taxon>Eukaryota</taxon>
        <taxon>Metazoa</taxon>
        <taxon>Spiralia</taxon>
        <taxon>Lophotrochozoa</taxon>
        <taxon>Annelida</taxon>
        <taxon>Polychaeta</taxon>
        <taxon>Sedentaria</taxon>
        <taxon>Canalipalpata</taxon>
        <taxon>Sabellida</taxon>
        <taxon>Oweniida</taxon>
        <taxon>Oweniidae</taxon>
        <taxon>Owenia</taxon>
    </lineage>
</organism>
<name>A0A8J1TXB6_OWEFU</name>
<dbReference type="OrthoDB" id="6162049at2759"/>
<feature type="non-terminal residue" evidence="1">
    <location>
        <position position="1"/>
    </location>
</feature>
<dbReference type="AlphaFoldDB" id="A0A8J1TXB6"/>